<evidence type="ECO:0000313" key="3">
    <source>
        <dbReference type="Proteomes" id="UP000288716"/>
    </source>
</evidence>
<dbReference type="STRING" id="299467.A0A443RSX3"/>
<dbReference type="Gene3D" id="1.10.640.10">
    <property type="entry name" value="Haem peroxidase domain superfamily, animal type"/>
    <property type="match status" value="1"/>
</dbReference>
<dbReference type="InterPro" id="IPR037120">
    <property type="entry name" value="Haem_peroxidase_sf_animal"/>
</dbReference>
<dbReference type="AlphaFoldDB" id="A0A443RSX3"/>
<name>A0A443RSX3_9ACAR</name>
<dbReference type="PROSITE" id="PS50292">
    <property type="entry name" value="PEROXIDASE_3"/>
    <property type="match status" value="1"/>
</dbReference>
<dbReference type="Proteomes" id="UP000288716">
    <property type="component" value="Unassembled WGS sequence"/>
</dbReference>
<dbReference type="SUPFAM" id="SSF48113">
    <property type="entry name" value="Heme-dependent peroxidases"/>
    <property type="match status" value="1"/>
</dbReference>
<dbReference type="Pfam" id="PF03098">
    <property type="entry name" value="An_peroxidase"/>
    <property type="match status" value="1"/>
</dbReference>
<keyword evidence="3" id="KW-1185">Reference proteome</keyword>
<dbReference type="PANTHER" id="PTHR11475:SF143">
    <property type="entry name" value="PUTATIVE-RELATED"/>
    <property type="match status" value="1"/>
</dbReference>
<dbReference type="VEuPathDB" id="VectorBase:LDEU013710"/>
<dbReference type="GO" id="GO:0004601">
    <property type="term" value="F:peroxidase activity"/>
    <property type="evidence" value="ECO:0007669"/>
    <property type="project" value="UniProtKB-KW"/>
</dbReference>
<proteinExistence type="predicted"/>
<organism evidence="2 3">
    <name type="scientific">Leptotrombidium deliense</name>
    <dbReference type="NCBI Taxonomy" id="299467"/>
    <lineage>
        <taxon>Eukaryota</taxon>
        <taxon>Metazoa</taxon>
        <taxon>Ecdysozoa</taxon>
        <taxon>Arthropoda</taxon>
        <taxon>Chelicerata</taxon>
        <taxon>Arachnida</taxon>
        <taxon>Acari</taxon>
        <taxon>Acariformes</taxon>
        <taxon>Trombidiformes</taxon>
        <taxon>Prostigmata</taxon>
        <taxon>Anystina</taxon>
        <taxon>Parasitengona</taxon>
        <taxon>Trombiculoidea</taxon>
        <taxon>Trombiculidae</taxon>
        <taxon>Leptotrombidium</taxon>
    </lineage>
</organism>
<dbReference type="GO" id="GO:0006979">
    <property type="term" value="P:response to oxidative stress"/>
    <property type="evidence" value="ECO:0007669"/>
    <property type="project" value="InterPro"/>
</dbReference>
<dbReference type="PANTHER" id="PTHR11475">
    <property type="entry name" value="OXIDASE/PEROXIDASE"/>
    <property type="match status" value="1"/>
</dbReference>
<feature type="non-terminal residue" evidence="2">
    <location>
        <position position="1"/>
    </location>
</feature>
<dbReference type="OrthoDB" id="823504at2759"/>
<sequence>SECESEIKCILSKYRTADGSCNNLHNPRWGKSMECLNRLQKAVYADGYKLPKVAKSRRTLPNVRLISNRLHFQINKYSHVSHMLMQWGQFLDHDISHTPAAQLTGGVIDCCNETNDECYAITIASDDPFYSNFSRKCMTFVRSAPCLTCSMKREQINILTAFIDASNVYGSSENETYVLRKFDGTGMLRSQNNSLLPESIDPENDQCSDLNQNIICFAAGDFRVNVLP</sequence>
<feature type="non-terminal residue" evidence="2">
    <location>
        <position position="228"/>
    </location>
</feature>
<protein>
    <submittedName>
        <fullName evidence="2">Peroxidase-like protein</fullName>
    </submittedName>
</protein>
<keyword evidence="1 2" id="KW-0560">Oxidoreductase</keyword>
<dbReference type="InterPro" id="IPR019791">
    <property type="entry name" value="Haem_peroxidase_animal"/>
</dbReference>
<dbReference type="InterPro" id="IPR010255">
    <property type="entry name" value="Haem_peroxidase_sf"/>
</dbReference>
<accession>A0A443RSX3</accession>
<reference evidence="2 3" key="1">
    <citation type="journal article" date="2018" name="Gigascience">
        <title>Genomes of trombidid mites reveal novel predicted allergens and laterally-transferred genes associated with secondary metabolism.</title>
        <authorList>
            <person name="Dong X."/>
            <person name="Chaisiri K."/>
            <person name="Xia D."/>
            <person name="Armstrong S.D."/>
            <person name="Fang Y."/>
            <person name="Donnelly M.J."/>
            <person name="Kadowaki T."/>
            <person name="McGarry J.W."/>
            <person name="Darby A.C."/>
            <person name="Makepeace B.L."/>
        </authorList>
    </citation>
    <scope>NUCLEOTIDE SEQUENCE [LARGE SCALE GENOMIC DNA]</scope>
    <source>
        <strain evidence="2">UoL-UT</strain>
    </source>
</reference>
<gene>
    <name evidence="2" type="ORF">B4U80_08172</name>
</gene>
<dbReference type="EMBL" id="NCKV01041373">
    <property type="protein sequence ID" value="RWS18330.1"/>
    <property type="molecule type" value="Genomic_DNA"/>
</dbReference>
<evidence type="ECO:0000256" key="1">
    <source>
        <dbReference type="ARBA" id="ARBA00022559"/>
    </source>
</evidence>
<dbReference type="GO" id="GO:0020037">
    <property type="term" value="F:heme binding"/>
    <property type="evidence" value="ECO:0007669"/>
    <property type="project" value="InterPro"/>
</dbReference>
<comment type="caution">
    <text evidence="2">The sequence shown here is derived from an EMBL/GenBank/DDBJ whole genome shotgun (WGS) entry which is preliminary data.</text>
</comment>
<evidence type="ECO:0000313" key="2">
    <source>
        <dbReference type="EMBL" id="RWS18330.1"/>
    </source>
</evidence>
<dbReference type="PRINTS" id="PR00457">
    <property type="entry name" value="ANPEROXIDASE"/>
</dbReference>
<keyword evidence="1 2" id="KW-0575">Peroxidase</keyword>